<dbReference type="EMBL" id="GBRH01219210">
    <property type="protein sequence ID" value="JAD78685.1"/>
    <property type="molecule type" value="Transcribed_RNA"/>
</dbReference>
<dbReference type="AlphaFoldDB" id="A0A0A9CZ82"/>
<accession>A0A0A9CZ82</accession>
<proteinExistence type="predicted"/>
<sequence>MCGAVAAVRCTFPGPQKNTKLAAIGSSNITLSTPLLYSYKAVTTLRKSPSVILRATQLQQ</sequence>
<reference evidence="1" key="2">
    <citation type="journal article" date="2015" name="Data Brief">
        <title>Shoot transcriptome of the giant reed, Arundo donax.</title>
        <authorList>
            <person name="Barrero R.A."/>
            <person name="Guerrero F.D."/>
            <person name="Moolhuijzen P."/>
            <person name="Goolsby J.A."/>
            <person name="Tidwell J."/>
            <person name="Bellgard S.E."/>
            <person name="Bellgard M.I."/>
        </authorList>
    </citation>
    <scope>NUCLEOTIDE SEQUENCE</scope>
    <source>
        <tissue evidence="1">Shoot tissue taken approximately 20 cm above the soil surface</tissue>
    </source>
</reference>
<evidence type="ECO:0000313" key="1">
    <source>
        <dbReference type="EMBL" id="JAD78685.1"/>
    </source>
</evidence>
<organism evidence="1">
    <name type="scientific">Arundo donax</name>
    <name type="common">Giant reed</name>
    <name type="synonym">Donax arundinaceus</name>
    <dbReference type="NCBI Taxonomy" id="35708"/>
    <lineage>
        <taxon>Eukaryota</taxon>
        <taxon>Viridiplantae</taxon>
        <taxon>Streptophyta</taxon>
        <taxon>Embryophyta</taxon>
        <taxon>Tracheophyta</taxon>
        <taxon>Spermatophyta</taxon>
        <taxon>Magnoliopsida</taxon>
        <taxon>Liliopsida</taxon>
        <taxon>Poales</taxon>
        <taxon>Poaceae</taxon>
        <taxon>PACMAD clade</taxon>
        <taxon>Arundinoideae</taxon>
        <taxon>Arundineae</taxon>
        <taxon>Arundo</taxon>
    </lineage>
</organism>
<name>A0A0A9CZ82_ARUDO</name>
<reference evidence="1" key="1">
    <citation type="submission" date="2014-09" db="EMBL/GenBank/DDBJ databases">
        <authorList>
            <person name="Magalhaes I.L.F."/>
            <person name="Oliveira U."/>
            <person name="Santos F.R."/>
            <person name="Vidigal T.H.D.A."/>
            <person name="Brescovit A.D."/>
            <person name="Santos A.J."/>
        </authorList>
    </citation>
    <scope>NUCLEOTIDE SEQUENCE</scope>
    <source>
        <tissue evidence="1">Shoot tissue taken approximately 20 cm above the soil surface</tissue>
    </source>
</reference>
<protein>
    <submittedName>
        <fullName evidence="1">Uncharacterized protein</fullName>
    </submittedName>
</protein>